<dbReference type="Gene3D" id="3.90.226.10">
    <property type="entry name" value="2-enoyl-CoA Hydratase, Chain A, domain 1"/>
    <property type="match status" value="1"/>
</dbReference>
<dbReference type="RefSeq" id="WP_076000667.1">
    <property type="nucleotide sequence ID" value="NZ_PKUS01000002.1"/>
</dbReference>
<evidence type="ECO:0000256" key="3">
    <source>
        <dbReference type="ARBA" id="ARBA00023239"/>
    </source>
</evidence>
<accession>A0A2N5X6K2</accession>
<evidence type="ECO:0000313" key="5">
    <source>
        <dbReference type="EMBL" id="PLW70109.1"/>
    </source>
</evidence>
<protein>
    <submittedName>
        <fullName evidence="5">Enoyl-CoA hydratase</fullName>
        <ecNumber evidence="5">4.2.1.17</ecNumber>
    </submittedName>
</protein>
<gene>
    <name evidence="5" type="ORF">C0039_02550</name>
</gene>
<proteinExistence type="inferred from homology"/>
<evidence type="ECO:0000313" key="6">
    <source>
        <dbReference type="Proteomes" id="UP000235005"/>
    </source>
</evidence>
<dbReference type="InterPro" id="IPR029045">
    <property type="entry name" value="ClpP/crotonase-like_dom_sf"/>
</dbReference>
<name>A0A2N5X6K2_9GAMM</name>
<evidence type="ECO:0000256" key="4">
    <source>
        <dbReference type="RuleBase" id="RU003707"/>
    </source>
</evidence>
<evidence type="ECO:0000256" key="1">
    <source>
        <dbReference type="ARBA" id="ARBA00005254"/>
    </source>
</evidence>
<dbReference type="NCBIfam" id="NF006100">
    <property type="entry name" value="PRK08252.1"/>
    <property type="match status" value="1"/>
</dbReference>
<sequence>MTDEQAVLVDVANGVMTVTLNRPKAKNAVNKAVAVAVAAAMDELDSNDAIRVGIITGAGGTFCAGMDLKAFVTGELPIVEGRGFAGLVEAPPQKPLIAAVEGFALAGGLEVMISCDLVVAADNAKFGIPEVKRGLAAAAGGLVRLPRQIPPRVAMELALTGDFMDVERAIQVGLINRAVPAGTALAGAQALAATIVANGPLAVKLSKQVIAESGEWSAQEMWQKQQEIVMPIFTSEDAIEGATAFAEKRAPNWKGK</sequence>
<evidence type="ECO:0000256" key="2">
    <source>
        <dbReference type="ARBA" id="ARBA00023098"/>
    </source>
</evidence>
<dbReference type="EC" id="4.2.1.17" evidence="5"/>
<comment type="caution">
    <text evidence="5">The sequence shown here is derived from an EMBL/GenBank/DDBJ whole genome shotgun (WGS) entry which is preliminary data.</text>
</comment>
<dbReference type="PANTHER" id="PTHR11941">
    <property type="entry name" value="ENOYL-COA HYDRATASE-RELATED"/>
    <property type="match status" value="1"/>
</dbReference>
<comment type="similarity">
    <text evidence="1 4">Belongs to the enoyl-CoA hydratase/isomerase family.</text>
</comment>
<dbReference type="Pfam" id="PF00378">
    <property type="entry name" value="ECH_1"/>
    <property type="match status" value="1"/>
</dbReference>
<keyword evidence="6" id="KW-1185">Reference proteome</keyword>
<dbReference type="InterPro" id="IPR014748">
    <property type="entry name" value="Enoyl-CoA_hydra_C"/>
</dbReference>
<keyword evidence="2" id="KW-0443">Lipid metabolism</keyword>
<reference evidence="5 6" key="1">
    <citation type="submission" date="2018-01" db="EMBL/GenBank/DDBJ databases">
        <title>The draft genome sequence of Halioglobus lutimaris HF004.</title>
        <authorList>
            <person name="Du Z.-J."/>
            <person name="Shi M.-J."/>
        </authorList>
    </citation>
    <scope>NUCLEOTIDE SEQUENCE [LARGE SCALE GENOMIC DNA]</scope>
    <source>
        <strain evidence="5 6">HF004</strain>
    </source>
</reference>
<dbReference type="OrthoDB" id="9775794at2"/>
<dbReference type="Proteomes" id="UP000235005">
    <property type="component" value="Unassembled WGS sequence"/>
</dbReference>
<dbReference type="EMBL" id="PKUS01000002">
    <property type="protein sequence ID" value="PLW70109.1"/>
    <property type="molecule type" value="Genomic_DNA"/>
</dbReference>
<dbReference type="Gene3D" id="1.10.12.10">
    <property type="entry name" value="Lyase 2-enoyl-coa Hydratase, Chain A, domain 2"/>
    <property type="match status" value="1"/>
</dbReference>
<dbReference type="AlphaFoldDB" id="A0A2N5X6K2"/>
<organism evidence="5 6">
    <name type="scientific">Pseudohalioglobus lutimaris</name>
    <dbReference type="NCBI Taxonomy" id="1737061"/>
    <lineage>
        <taxon>Bacteria</taxon>
        <taxon>Pseudomonadati</taxon>
        <taxon>Pseudomonadota</taxon>
        <taxon>Gammaproteobacteria</taxon>
        <taxon>Cellvibrionales</taxon>
        <taxon>Halieaceae</taxon>
        <taxon>Pseudohalioglobus</taxon>
    </lineage>
</organism>
<dbReference type="PANTHER" id="PTHR11941:SF169">
    <property type="entry name" value="(7AS)-7A-METHYL-1,5-DIOXO-2,3,5,6,7,7A-HEXAHYDRO-1H-INDENE-CARBOXYL-COA HYDROLASE"/>
    <property type="match status" value="1"/>
</dbReference>
<dbReference type="InterPro" id="IPR001753">
    <property type="entry name" value="Enoyl-CoA_hydra/iso"/>
</dbReference>
<dbReference type="CDD" id="cd06558">
    <property type="entry name" value="crotonase-like"/>
    <property type="match status" value="1"/>
</dbReference>
<dbReference type="PROSITE" id="PS00166">
    <property type="entry name" value="ENOYL_COA_HYDRATASE"/>
    <property type="match status" value="1"/>
</dbReference>
<dbReference type="GO" id="GO:0004300">
    <property type="term" value="F:enoyl-CoA hydratase activity"/>
    <property type="evidence" value="ECO:0007669"/>
    <property type="project" value="UniProtKB-EC"/>
</dbReference>
<dbReference type="SUPFAM" id="SSF52096">
    <property type="entry name" value="ClpP/crotonase"/>
    <property type="match status" value="1"/>
</dbReference>
<keyword evidence="3 5" id="KW-0456">Lyase</keyword>
<dbReference type="GO" id="GO:0006635">
    <property type="term" value="P:fatty acid beta-oxidation"/>
    <property type="evidence" value="ECO:0007669"/>
    <property type="project" value="TreeGrafter"/>
</dbReference>
<dbReference type="InterPro" id="IPR018376">
    <property type="entry name" value="Enoyl-CoA_hyd/isom_CS"/>
</dbReference>